<proteinExistence type="predicted"/>
<feature type="region of interest" description="Disordered" evidence="1">
    <location>
        <begin position="18"/>
        <end position="38"/>
    </location>
</feature>
<name>A0A023GXM1_AMYOR</name>
<organism evidence="2">
    <name type="scientific">Amycolatopsis orientalis subsp. vinearia</name>
    <dbReference type="NCBI Taxonomy" id="797057"/>
    <lineage>
        <taxon>Bacteria</taxon>
        <taxon>Bacillati</taxon>
        <taxon>Actinomycetota</taxon>
        <taxon>Actinomycetes</taxon>
        <taxon>Pseudonocardiales</taxon>
        <taxon>Pseudonocardiaceae</taxon>
        <taxon>Amycolatopsis</taxon>
    </lineage>
</organism>
<dbReference type="EMBL" id="JN602208">
    <property type="protein sequence ID" value="AFO69337.1"/>
    <property type="molecule type" value="Genomic_DNA"/>
</dbReference>
<evidence type="ECO:0000256" key="1">
    <source>
        <dbReference type="SAM" id="MobiDB-lite"/>
    </source>
</evidence>
<protein>
    <submittedName>
        <fullName evidence="2">Uncharacterized protein</fullName>
    </submittedName>
</protein>
<reference evidence="2" key="1">
    <citation type="journal article" date="2014" name="Nature">
        <title>Co-opting sulphur-carrier proteins from primary metabolic pathways for 2-thiosugar biosynthesis.</title>
        <authorList>
            <person name="Sasaki E."/>
            <person name="Zhang X."/>
            <person name="Sun H.G."/>
            <person name="Lu M.Y."/>
            <person name="Liu T.L."/>
            <person name="Ou A."/>
            <person name="Li J.Y."/>
            <person name="Chen Y.H."/>
            <person name="Ealick S.E."/>
            <person name="Liu H.W."/>
        </authorList>
    </citation>
    <scope>NUCLEOTIDE SEQUENCE</scope>
    <source>
        <strain evidence="2">BA-07585</strain>
    </source>
</reference>
<accession>A0A023GXM1</accession>
<sequence length="38" mass="4412">MVHVREDALVTQCFATRTKRREGRPRKPEAAFAKSHCQ</sequence>
<dbReference type="AlphaFoldDB" id="A0A023GXM1"/>
<evidence type="ECO:0000313" key="2">
    <source>
        <dbReference type="EMBL" id="AFO69337.1"/>
    </source>
</evidence>